<keyword evidence="1" id="KW-0813">Transport</keyword>
<dbReference type="InterPro" id="IPR003593">
    <property type="entry name" value="AAA+_ATPase"/>
</dbReference>
<proteinExistence type="predicted"/>
<dbReference type="PANTHER" id="PTHR42939">
    <property type="entry name" value="ABC TRANSPORTER ATP-BINDING PROTEIN ALBC-RELATED"/>
    <property type="match status" value="1"/>
</dbReference>
<gene>
    <name evidence="5" type="ORF">SAMN05660337_1072</name>
</gene>
<dbReference type="STRING" id="246191.SAMN05660337_1072"/>
<protein>
    <submittedName>
        <fullName evidence="5">Heme exporter protein A</fullName>
    </submittedName>
</protein>
<dbReference type="InterPro" id="IPR027417">
    <property type="entry name" value="P-loop_NTPase"/>
</dbReference>
<dbReference type="Pfam" id="PF00005">
    <property type="entry name" value="ABC_tran"/>
    <property type="match status" value="1"/>
</dbReference>
<accession>A0A1G9EE43</accession>
<dbReference type="SMART" id="SM00382">
    <property type="entry name" value="AAA"/>
    <property type="match status" value="1"/>
</dbReference>
<dbReference type="RefSeq" id="WP_092159030.1">
    <property type="nucleotide sequence ID" value="NZ_FNGA01000002.1"/>
</dbReference>
<sequence>MQTNESIALKVRNAAKFFGTRLIFKNVSCDVHKGEILLVVGRNGAGKTTLLKIMAGLSRPSAGSAEIITPPEKTAYLGHSTFIYPRLSALRNLSFWASMYGLSPSRDELMVLLRRVGLERAAEELAGSFSRGMAQRLNLARVFLIDPDLLFLDEPGTGLDQASLSLLREEVVAFRDRGAAVVWISHDVNHDATLADRILGLASSKLEYLGAAADFDPETVLGGKVC</sequence>
<evidence type="ECO:0000259" key="4">
    <source>
        <dbReference type="PROSITE" id="PS50893"/>
    </source>
</evidence>
<reference evidence="6" key="1">
    <citation type="submission" date="2016-10" db="EMBL/GenBank/DDBJ databases">
        <authorList>
            <person name="Varghese N."/>
            <person name="Submissions S."/>
        </authorList>
    </citation>
    <scope>NUCLEOTIDE SEQUENCE [LARGE SCALE GENOMIC DNA]</scope>
    <source>
        <strain evidence="6">DSM 16995</strain>
    </source>
</reference>
<keyword evidence="2" id="KW-0547">Nucleotide-binding</keyword>
<dbReference type="GO" id="GO:0005524">
    <property type="term" value="F:ATP binding"/>
    <property type="evidence" value="ECO:0007669"/>
    <property type="project" value="UniProtKB-KW"/>
</dbReference>
<keyword evidence="3" id="KW-0067">ATP-binding</keyword>
<evidence type="ECO:0000256" key="3">
    <source>
        <dbReference type="ARBA" id="ARBA00022840"/>
    </source>
</evidence>
<evidence type="ECO:0000313" key="6">
    <source>
        <dbReference type="Proteomes" id="UP000199053"/>
    </source>
</evidence>
<dbReference type="PANTHER" id="PTHR42939:SF1">
    <property type="entry name" value="ABC TRANSPORTER ATP-BINDING PROTEIN ALBC-RELATED"/>
    <property type="match status" value="1"/>
</dbReference>
<dbReference type="InterPro" id="IPR003439">
    <property type="entry name" value="ABC_transporter-like_ATP-bd"/>
</dbReference>
<evidence type="ECO:0000256" key="1">
    <source>
        <dbReference type="ARBA" id="ARBA00022448"/>
    </source>
</evidence>
<organism evidence="5 6">
    <name type="scientific">Maridesulfovibrio ferrireducens</name>
    <dbReference type="NCBI Taxonomy" id="246191"/>
    <lineage>
        <taxon>Bacteria</taxon>
        <taxon>Pseudomonadati</taxon>
        <taxon>Thermodesulfobacteriota</taxon>
        <taxon>Desulfovibrionia</taxon>
        <taxon>Desulfovibrionales</taxon>
        <taxon>Desulfovibrionaceae</taxon>
        <taxon>Maridesulfovibrio</taxon>
    </lineage>
</organism>
<dbReference type="Proteomes" id="UP000199053">
    <property type="component" value="Unassembled WGS sequence"/>
</dbReference>
<name>A0A1G9EE43_9BACT</name>
<dbReference type="PROSITE" id="PS50893">
    <property type="entry name" value="ABC_TRANSPORTER_2"/>
    <property type="match status" value="1"/>
</dbReference>
<dbReference type="AlphaFoldDB" id="A0A1G9EE43"/>
<keyword evidence="6" id="KW-1185">Reference proteome</keyword>
<dbReference type="InterPro" id="IPR051782">
    <property type="entry name" value="ABC_Transporter_VariousFunc"/>
</dbReference>
<dbReference type="OrthoDB" id="9809450at2"/>
<feature type="domain" description="ABC transporter" evidence="4">
    <location>
        <begin position="9"/>
        <end position="225"/>
    </location>
</feature>
<dbReference type="SUPFAM" id="SSF52540">
    <property type="entry name" value="P-loop containing nucleoside triphosphate hydrolases"/>
    <property type="match status" value="1"/>
</dbReference>
<dbReference type="GO" id="GO:0016887">
    <property type="term" value="F:ATP hydrolysis activity"/>
    <property type="evidence" value="ECO:0007669"/>
    <property type="project" value="InterPro"/>
</dbReference>
<evidence type="ECO:0000313" key="5">
    <source>
        <dbReference type="EMBL" id="SDK74409.1"/>
    </source>
</evidence>
<dbReference type="Gene3D" id="3.40.50.300">
    <property type="entry name" value="P-loop containing nucleotide triphosphate hydrolases"/>
    <property type="match status" value="1"/>
</dbReference>
<dbReference type="EMBL" id="FNGA01000002">
    <property type="protein sequence ID" value="SDK74409.1"/>
    <property type="molecule type" value="Genomic_DNA"/>
</dbReference>
<evidence type="ECO:0000256" key="2">
    <source>
        <dbReference type="ARBA" id="ARBA00022741"/>
    </source>
</evidence>